<proteinExistence type="predicted"/>
<keyword evidence="2" id="KW-1185">Reference proteome</keyword>
<gene>
    <name evidence="1" type="ORF">PAA8504_00518</name>
</gene>
<dbReference type="Gene3D" id="3.40.190.10">
    <property type="entry name" value="Periplasmic binding protein-like II"/>
    <property type="match status" value="2"/>
</dbReference>
<evidence type="ECO:0008006" key="3">
    <source>
        <dbReference type="Google" id="ProtNLM"/>
    </source>
</evidence>
<name>A0A2R8BRH8_9RHOB</name>
<dbReference type="Proteomes" id="UP000244912">
    <property type="component" value="Unassembled WGS sequence"/>
</dbReference>
<dbReference type="EMBL" id="ONZF01000001">
    <property type="protein sequence ID" value="SPJ22721.1"/>
    <property type="molecule type" value="Genomic_DNA"/>
</dbReference>
<dbReference type="RefSeq" id="WP_108892572.1">
    <property type="nucleotide sequence ID" value="NZ_ONZF01000001.1"/>
</dbReference>
<protein>
    <recommendedName>
        <fullName evidence="3">Phosphate-binding protein PstS</fullName>
    </recommendedName>
</protein>
<evidence type="ECO:0000313" key="1">
    <source>
        <dbReference type="EMBL" id="SPJ22721.1"/>
    </source>
</evidence>
<dbReference type="AlphaFoldDB" id="A0A2R8BRH8"/>
<evidence type="ECO:0000313" key="2">
    <source>
        <dbReference type="Proteomes" id="UP000244912"/>
    </source>
</evidence>
<reference evidence="1 2" key="1">
    <citation type="submission" date="2018-03" db="EMBL/GenBank/DDBJ databases">
        <authorList>
            <person name="Keele B.F."/>
        </authorList>
    </citation>
    <scope>NUCLEOTIDE SEQUENCE [LARGE SCALE GENOMIC DNA]</scope>
    <source>
        <strain evidence="1 2">CECT 8504</strain>
    </source>
</reference>
<sequence>MPNDLFGDQPVRVILRAEADSDQAFAKASFDGFEAAYEAARSVPGVPLAQTDQDNADLAEKLPNSVTTGTLLQMISEGRDLRPVSIDGVLPSPQTIRSAEYPYVKTFYVVHRPDAAADVAAYVDYLFSPPGIGKAEELGALVVK</sequence>
<accession>A0A2R8BRH8</accession>
<organism evidence="1 2">
    <name type="scientific">Palleronia abyssalis</name>
    <dbReference type="NCBI Taxonomy" id="1501240"/>
    <lineage>
        <taxon>Bacteria</taxon>
        <taxon>Pseudomonadati</taxon>
        <taxon>Pseudomonadota</taxon>
        <taxon>Alphaproteobacteria</taxon>
        <taxon>Rhodobacterales</taxon>
        <taxon>Roseobacteraceae</taxon>
        <taxon>Palleronia</taxon>
    </lineage>
</organism>
<dbReference type="SUPFAM" id="SSF53850">
    <property type="entry name" value="Periplasmic binding protein-like II"/>
    <property type="match status" value="1"/>
</dbReference>
<dbReference type="OrthoDB" id="5506472at2"/>